<gene>
    <name evidence="2" type="ORF">E4680_11565</name>
</gene>
<dbReference type="GO" id="GO:0031012">
    <property type="term" value="C:extracellular matrix"/>
    <property type="evidence" value="ECO:0007669"/>
    <property type="project" value="TreeGrafter"/>
</dbReference>
<accession>A0A4Z0F642</accession>
<dbReference type="EMBL" id="SRIO01000017">
    <property type="protein sequence ID" value="TFZ81701.1"/>
    <property type="molecule type" value="Genomic_DNA"/>
</dbReference>
<name>A0A4Z0F642_9GAMM</name>
<dbReference type="PANTHER" id="PTHR24023:SF1082">
    <property type="entry name" value="COLLAGEN TRIPLE HELIX REPEAT"/>
    <property type="match status" value="1"/>
</dbReference>
<dbReference type="RefSeq" id="WP_135282578.1">
    <property type="nucleotide sequence ID" value="NZ_SRIO01000017.1"/>
</dbReference>
<evidence type="ECO:0000313" key="3">
    <source>
        <dbReference type="Proteomes" id="UP000297890"/>
    </source>
</evidence>
<comment type="caution">
    <text evidence="2">The sequence shown here is derived from an EMBL/GenBank/DDBJ whole genome shotgun (WGS) entry which is preliminary data.</text>
</comment>
<protein>
    <submittedName>
        <fullName evidence="2">Collagen-like protein</fullName>
    </submittedName>
</protein>
<organism evidence="2 3">
    <name type="scientific">Candidatus Macondimonas diazotrophica</name>
    <dbReference type="NCBI Taxonomy" id="2305248"/>
    <lineage>
        <taxon>Bacteria</taxon>
        <taxon>Pseudomonadati</taxon>
        <taxon>Pseudomonadota</taxon>
        <taxon>Gammaproteobacteria</taxon>
        <taxon>Chromatiales</taxon>
        <taxon>Ectothiorhodospiraceae</taxon>
        <taxon>Candidatus Macondimonas</taxon>
    </lineage>
</organism>
<dbReference type="InterPro" id="IPR050149">
    <property type="entry name" value="Collagen_superfamily"/>
</dbReference>
<dbReference type="Proteomes" id="UP000297890">
    <property type="component" value="Unassembled WGS sequence"/>
</dbReference>
<dbReference type="Gene3D" id="1.20.5.320">
    <property type="entry name" value="6-Phosphogluconate Dehydrogenase, domain 3"/>
    <property type="match status" value="1"/>
</dbReference>
<dbReference type="GO" id="GO:0030020">
    <property type="term" value="F:extracellular matrix structural constituent conferring tensile strength"/>
    <property type="evidence" value="ECO:0007669"/>
    <property type="project" value="TreeGrafter"/>
</dbReference>
<feature type="region of interest" description="Disordered" evidence="1">
    <location>
        <begin position="1"/>
        <end position="30"/>
    </location>
</feature>
<dbReference type="PANTHER" id="PTHR24023">
    <property type="entry name" value="COLLAGEN ALPHA"/>
    <property type="match status" value="1"/>
</dbReference>
<proteinExistence type="predicted"/>
<dbReference type="GO" id="GO:0005615">
    <property type="term" value="C:extracellular space"/>
    <property type="evidence" value="ECO:0007669"/>
    <property type="project" value="TreeGrafter"/>
</dbReference>
<keyword evidence="2" id="KW-0176">Collagen</keyword>
<dbReference type="AlphaFoldDB" id="A0A4Z0F642"/>
<keyword evidence="3" id="KW-1185">Reference proteome</keyword>
<feature type="compositionally biased region" description="Pro residues" evidence="1">
    <location>
        <begin position="14"/>
        <end position="24"/>
    </location>
</feature>
<sequence length="686" mass="70625">MADATIWDTGTVGPPGPPGPPGPTGPSIELQSTPTYIQWRVSGDVSWLNLVALSLITGPQGIQGLQGAKGDQGVQGIQGIQGVAGPPGADGDSSFIFSDAGAPLDEDGSTGDYYINLTNGDFYGPKSGGVWGAPVSNITGPQGPQGIQGPAGVSNATWFAASGVPASGLGNDSDMYLNTDNGDVYQKQAGTWVLLLNITGPQGIQGIQGIQGDPGEDGSVWYTGTGAPASGLGVVGDFYLDSSNGDYYEKTGASTWTLQGNLTGPQGIQGDPGPGISDGDKGDITVSGSGTVWEIDAGVVGPTELADTAVTPGSYTNADITVDAQGRLTAAANGTGGSGASSSNAYILDNLTIVASRSAGAETFAVKTEAGTDPSPSDKGRIGFLNTAGGYDIIEVTSAMSITIPSGASLGFISNLKWTVGVGFLNNAGTVELAVVGRPSGLSDNSVVSTSVLDTASDSPRIIYSDAARASVRFRVFCYLDYTLATPATWDTAPSRILLTRAAVTEISVRELLYEKTLAADGGFDTDEWWPGGTLPNNYDSFEMEAVLRGAGASDIRLVHLFFNGDTTVANYKYATDYGGNVSTGGTGDGPRVGYIPATTAVANAFSPIRIQILNPSNTSYMKVALAESFDRRDSSNTFLRQHGFVWESVSAINRIVLGPSTGPSDYYTASSYAKLYGLKTMTVLS</sequence>
<dbReference type="OrthoDB" id="8457242at2"/>
<reference evidence="2 3" key="1">
    <citation type="journal article" date="2019" name="ISME J.">
        <title>Candidatus Macondimonas diazotrophica, a novel gammaproteobacterial genus dominating crude-oil-contaminated coastal sediments.</title>
        <authorList>
            <person name="Karthikeyan S."/>
            <person name="Konstantinidis K."/>
        </authorList>
    </citation>
    <scope>NUCLEOTIDE SEQUENCE [LARGE SCALE GENOMIC DNA]</scope>
    <source>
        <strain evidence="2 3">KTK01</strain>
    </source>
</reference>
<evidence type="ECO:0000256" key="1">
    <source>
        <dbReference type="SAM" id="MobiDB-lite"/>
    </source>
</evidence>
<evidence type="ECO:0000313" key="2">
    <source>
        <dbReference type="EMBL" id="TFZ81701.1"/>
    </source>
</evidence>
<dbReference type="GO" id="GO:0030198">
    <property type="term" value="P:extracellular matrix organization"/>
    <property type="evidence" value="ECO:0007669"/>
    <property type="project" value="TreeGrafter"/>
</dbReference>